<evidence type="ECO:0000313" key="3">
    <source>
        <dbReference type="Proteomes" id="UP000785200"/>
    </source>
</evidence>
<comment type="caution">
    <text evidence="2">The sequence shown here is derived from an EMBL/GenBank/DDBJ whole genome shotgun (WGS) entry which is preliminary data.</text>
</comment>
<dbReference type="Pfam" id="PF00557">
    <property type="entry name" value="Peptidase_M24"/>
    <property type="match status" value="1"/>
</dbReference>
<proteinExistence type="predicted"/>
<dbReference type="PANTHER" id="PTHR46112">
    <property type="entry name" value="AMINOPEPTIDASE"/>
    <property type="match status" value="1"/>
</dbReference>
<name>A0A9P6VR13_9HELO</name>
<dbReference type="PANTHER" id="PTHR46112:SF8">
    <property type="entry name" value="CYTOPLASMIC PEPTIDASE PEPQ-RELATED"/>
    <property type="match status" value="1"/>
</dbReference>
<dbReference type="OrthoDB" id="2818246at2759"/>
<sequence length="235" mass="26583">MATETSTAETESQRAAYLQDAQDKAVSLFEEIERNLVRPGISEKELSNEIHQLAADRFGVKSHWHKRVIRSGPNTLKPYAENPPDRVIEADDILFVDLGPVFEAWEADFGRTFVLGDDPVKKRLRDSLEPTWKAVKAQYQANPDMTGEELYDIACSQAKKEGWEFGGEIAGHIVGSFPHERIPRDRITLYITRGSNQPMSLLNASGQKRHWILEIHLVDRARQIGGFMEQLLTVG</sequence>
<dbReference type="EMBL" id="VNKQ01000002">
    <property type="protein sequence ID" value="KAG0653051.1"/>
    <property type="molecule type" value="Genomic_DNA"/>
</dbReference>
<gene>
    <name evidence="2" type="ORF">D0Z07_0294</name>
</gene>
<dbReference type="Proteomes" id="UP000785200">
    <property type="component" value="Unassembled WGS sequence"/>
</dbReference>
<feature type="domain" description="Peptidase M24" evidence="1">
    <location>
        <begin position="18"/>
        <end position="183"/>
    </location>
</feature>
<evidence type="ECO:0000313" key="2">
    <source>
        <dbReference type="EMBL" id="KAG0653051.1"/>
    </source>
</evidence>
<dbReference type="AlphaFoldDB" id="A0A9P6VR13"/>
<dbReference type="InterPro" id="IPR050659">
    <property type="entry name" value="Peptidase_M24B"/>
</dbReference>
<dbReference type="CDD" id="cd01066">
    <property type="entry name" value="APP_MetAP"/>
    <property type="match status" value="1"/>
</dbReference>
<keyword evidence="3" id="KW-1185">Reference proteome</keyword>
<organism evidence="2 3">
    <name type="scientific">Hyphodiscus hymeniophilus</name>
    <dbReference type="NCBI Taxonomy" id="353542"/>
    <lineage>
        <taxon>Eukaryota</taxon>
        <taxon>Fungi</taxon>
        <taxon>Dikarya</taxon>
        <taxon>Ascomycota</taxon>
        <taxon>Pezizomycotina</taxon>
        <taxon>Leotiomycetes</taxon>
        <taxon>Helotiales</taxon>
        <taxon>Hyphodiscaceae</taxon>
        <taxon>Hyphodiscus</taxon>
    </lineage>
</organism>
<dbReference type="Gene3D" id="3.90.230.10">
    <property type="entry name" value="Creatinase/methionine aminopeptidase superfamily"/>
    <property type="match status" value="1"/>
</dbReference>
<evidence type="ECO:0000259" key="1">
    <source>
        <dbReference type="Pfam" id="PF00557"/>
    </source>
</evidence>
<dbReference type="InterPro" id="IPR000994">
    <property type="entry name" value="Pept_M24"/>
</dbReference>
<accession>A0A9P6VR13</accession>
<reference evidence="2" key="1">
    <citation type="submission" date="2019-07" db="EMBL/GenBank/DDBJ databases">
        <title>Hyphodiscus hymeniophilus genome sequencing and assembly.</title>
        <authorList>
            <person name="Kramer G."/>
            <person name="Nodwell J."/>
        </authorList>
    </citation>
    <scope>NUCLEOTIDE SEQUENCE</scope>
    <source>
        <strain evidence="2">ATCC 34498</strain>
    </source>
</reference>
<dbReference type="InterPro" id="IPR036005">
    <property type="entry name" value="Creatinase/aminopeptidase-like"/>
</dbReference>
<protein>
    <recommendedName>
        <fullName evidence="1">Peptidase M24 domain-containing protein</fullName>
    </recommendedName>
</protein>
<dbReference type="SUPFAM" id="SSF55920">
    <property type="entry name" value="Creatinase/aminopeptidase"/>
    <property type="match status" value="1"/>
</dbReference>